<keyword evidence="4" id="KW-1185">Reference proteome</keyword>
<evidence type="ECO:0000256" key="2">
    <source>
        <dbReference type="ARBA" id="ARBA00023043"/>
    </source>
</evidence>
<gene>
    <name evidence="3" type="ORF">NCTC13292_02426</name>
</gene>
<dbReference type="RefSeq" id="WP_115222006.1">
    <property type="nucleotide sequence ID" value="NZ_UGOA01000001.1"/>
</dbReference>
<dbReference type="SMART" id="SM00248">
    <property type="entry name" value="ANK"/>
    <property type="match status" value="4"/>
</dbReference>
<reference evidence="3 4" key="1">
    <citation type="submission" date="2018-06" db="EMBL/GenBank/DDBJ databases">
        <authorList>
            <consortium name="Pathogen Informatics"/>
            <person name="Doyle S."/>
        </authorList>
    </citation>
    <scope>NUCLEOTIDE SEQUENCE [LARGE SCALE GENOMIC DNA]</scope>
    <source>
        <strain evidence="3 4">NCTC13292</strain>
    </source>
</reference>
<evidence type="ECO:0000256" key="1">
    <source>
        <dbReference type="ARBA" id="ARBA00022737"/>
    </source>
</evidence>
<dbReference type="InterPro" id="IPR002110">
    <property type="entry name" value="Ankyrin_rpt"/>
</dbReference>
<dbReference type="GO" id="GO:0016567">
    <property type="term" value="P:protein ubiquitination"/>
    <property type="evidence" value="ECO:0007669"/>
    <property type="project" value="TreeGrafter"/>
</dbReference>
<protein>
    <submittedName>
        <fullName evidence="3">Ankyrin repeat protein</fullName>
    </submittedName>
</protein>
<dbReference type="PANTHER" id="PTHR24136:SF15">
    <property type="entry name" value="ANK_REP_REGION DOMAIN-CONTAINING PROTEIN"/>
    <property type="match status" value="1"/>
</dbReference>
<dbReference type="InterPro" id="IPR036770">
    <property type="entry name" value="Ankyrin_rpt-contain_sf"/>
</dbReference>
<dbReference type="EMBL" id="UGOA01000001">
    <property type="protein sequence ID" value="STX43850.1"/>
    <property type="molecule type" value="Genomic_DNA"/>
</dbReference>
<organism evidence="3 4">
    <name type="scientific">Legionella donaldsonii</name>
    <dbReference type="NCBI Taxonomy" id="45060"/>
    <lineage>
        <taxon>Bacteria</taxon>
        <taxon>Pseudomonadati</taxon>
        <taxon>Pseudomonadota</taxon>
        <taxon>Gammaproteobacteria</taxon>
        <taxon>Legionellales</taxon>
        <taxon>Legionellaceae</taxon>
        <taxon>Legionella</taxon>
    </lineage>
</organism>
<dbReference type="GO" id="GO:0045732">
    <property type="term" value="P:positive regulation of protein catabolic process"/>
    <property type="evidence" value="ECO:0007669"/>
    <property type="project" value="TreeGrafter"/>
</dbReference>
<dbReference type="OrthoDB" id="5634323at2"/>
<dbReference type="NCBIfam" id="NF043019">
    <property type="entry name" value="T4SS_AnkC"/>
    <property type="match status" value="1"/>
</dbReference>
<dbReference type="Proteomes" id="UP000254677">
    <property type="component" value="Unassembled WGS sequence"/>
</dbReference>
<dbReference type="Gene3D" id="1.25.40.20">
    <property type="entry name" value="Ankyrin repeat-containing domain"/>
    <property type="match status" value="1"/>
</dbReference>
<keyword evidence="2" id="KW-0040">ANK repeat</keyword>
<dbReference type="InterPro" id="IPR051573">
    <property type="entry name" value="Ankyrin-SOCS_box_domain"/>
</dbReference>
<dbReference type="PANTHER" id="PTHR24136">
    <property type="entry name" value="SOWAH (DROSOPHILA) HOMOLOG"/>
    <property type="match status" value="1"/>
</dbReference>
<name>A0A378JGR0_9GAMM</name>
<evidence type="ECO:0000313" key="4">
    <source>
        <dbReference type="Proteomes" id="UP000254677"/>
    </source>
</evidence>
<evidence type="ECO:0000313" key="3">
    <source>
        <dbReference type="EMBL" id="STX43850.1"/>
    </source>
</evidence>
<sequence>MHLLDKIDRILARKDEGGLDAFKELILEELKTNPKVLRHIFCLRNGAQTTILNHLIRAHDAVEHNLTEYIRFLFEQGASAHVEEPVHLAFQLGKPDLGNLVLEHAKKFVEEPTPQQLLADSYDPERKTLLARVIDTENIDNLRVVLANHPNVNKPSAIQVGKDKKISIPPLHQAIIKNFTGAVDALIKAEADVDNTYGALQETPLLLAARLGRVDALKTILESKAPRLDLEATNEESNRAIDLLCARLETKEDSQDALRGIAMLLCHGAAVPREQALCTLLQDNRYALLDEVSKYTEKLPELAASFVRRCHISGPLHSIIYAENSWWQSLWYLFARPSHVALQLESLVLRGQPPSKKKEAEEEVIQVEAPSPFTKEEVQFATFVKKYEEALSIKKCLGIIIFNPWSSMRWLIDSGKYTSLEQVKKYREDYPGTRTDRVLEKMENRRESLHEDLDGVGKQVKQV</sequence>
<accession>A0A378JGR0</accession>
<proteinExistence type="predicted"/>
<dbReference type="AlphaFoldDB" id="A0A378JGR0"/>
<dbReference type="SUPFAM" id="SSF48403">
    <property type="entry name" value="Ankyrin repeat"/>
    <property type="match status" value="1"/>
</dbReference>
<keyword evidence="1" id="KW-0677">Repeat</keyword>